<keyword evidence="2" id="KW-1185">Reference proteome</keyword>
<comment type="caution">
    <text evidence="1">The sequence shown here is derived from an EMBL/GenBank/DDBJ whole genome shotgun (WGS) entry which is preliminary data.</text>
</comment>
<accession>A0A8S1NB96</accession>
<reference evidence="1" key="1">
    <citation type="submission" date="2021-01" db="EMBL/GenBank/DDBJ databases">
        <authorList>
            <consortium name="Genoscope - CEA"/>
            <person name="William W."/>
        </authorList>
    </citation>
    <scope>NUCLEOTIDE SEQUENCE</scope>
</reference>
<name>A0A8S1NB96_9CILI</name>
<dbReference type="Proteomes" id="UP000692954">
    <property type="component" value="Unassembled WGS sequence"/>
</dbReference>
<gene>
    <name evidence="1" type="ORF">PSON_ATCC_30995.1.T0550025</name>
</gene>
<protein>
    <submittedName>
        <fullName evidence="1">Uncharacterized protein</fullName>
    </submittedName>
</protein>
<organism evidence="1 2">
    <name type="scientific">Paramecium sonneborni</name>
    <dbReference type="NCBI Taxonomy" id="65129"/>
    <lineage>
        <taxon>Eukaryota</taxon>
        <taxon>Sar</taxon>
        <taxon>Alveolata</taxon>
        <taxon>Ciliophora</taxon>
        <taxon>Intramacronucleata</taxon>
        <taxon>Oligohymenophorea</taxon>
        <taxon>Peniculida</taxon>
        <taxon>Parameciidae</taxon>
        <taxon>Paramecium</taxon>
    </lineage>
</organism>
<sequence>MLEWRNIIKGFEKQEIQSADDICQFQNLFITQIRLIEIRILCQSLKKSCKTSIYQ</sequence>
<dbReference type="EMBL" id="CAJJDN010000055">
    <property type="protein sequence ID" value="CAD8089888.1"/>
    <property type="molecule type" value="Genomic_DNA"/>
</dbReference>
<evidence type="ECO:0000313" key="2">
    <source>
        <dbReference type="Proteomes" id="UP000692954"/>
    </source>
</evidence>
<evidence type="ECO:0000313" key="1">
    <source>
        <dbReference type="EMBL" id="CAD8089888.1"/>
    </source>
</evidence>
<dbReference type="AlphaFoldDB" id="A0A8S1NB96"/>
<proteinExistence type="predicted"/>